<proteinExistence type="predicted"/>
<keyword evidence="3" id="KW-1185">Reference proteome</keyword>
<dbReference type="InterPro" id="IPR001173">
    <property type="entry name" value="Glyco_trans_2-like"/>
</dbReference>
<dbReference type="Gene3D" id="3.90.550.10">
    <property type="entry name" value="Spore Coat Polysaccharide Biosynthesis Protein SpsA, Chain A"/>
    <property type="match status" value="1"/>
</dbReference>
<name>A0A1C5IXM3_9ACTN</name>
<dbReference type="PANTHER" id="PTHR43685:SF2">
    <property type="entry name" value="GLYCOSYLTRANSFERASE 2-LIKE DOMAIN-CONTAINING PROTEIN"/>
    <property type="match status" value="1"/>
</dbReference>
<dbReference type="EMBL" id="LT607750">
    <property type="protein sequence ID" value="SCG62973.1"/>
    <property type="molecule type" value="Genomic_DNA"/>
</dbReference>
<organism evidence="2 3">
    <name type="scientific">Micromonospora echinaurantiaca</name>
    <dbReference type="NCBI Taxonomy" id="47857"/>
    <lineage>
        <taxon>Bacteria</taxon>
        <taxon>Bacillati</taxon>
        <taxon>Actinomycetota</taxon>
        <taxon>Actinomycetes</taxon>
        <taxon>Micromonosporales</taxon>
        <taxon>Micromonosporaceae</taxon>
        <taxon>Micromonospora</taxon>
    </lineage>
</organism>
<gene>
    <name evidence="2" type="ORF">GA0070609_3836</name>
</gene>
<dbReference type="PANTHER" id="PTHR43685">
    <property type="entry name" value="GLYCOSYLTRANSFERASE"/>
    <property type="match status" value="1"/>
</dbReference>
<dbReference type="InterPro" id="IPR029044">
    <property type="entry name" value="Nucleotide-diphossugar_trans"/>
</dbReference>
<evidence type="ECO:0000313" key="2">
    <source>
        <dbReference type="EMBL" id="SCG62973.1"/>
    </source>
</evidence>
<dbReference type="RefSeq" id="WP_088995008.1">
    <property type="nucleotide sequence ID" value="NZ_LT607750.1"/>
</dbReference>
<feature type="domain" description="Glycosyltransferase 2-like" evidence="1">
    <location>
        <begin position="4"/>
        <end position="109"/>
    </location>
</feature>
<dbReference type="SUPFAM" id="SSF53448">
    <property type="entry name" value="Nucleotide-diphospho-sugar transferases"/>
    <property type="match status" value="1"/>
</dbReference>
<dbReference type="GO" id="GO:0016740">
    <property type="term" value="F:transferase activity"/>
    <property type="evidence" value="ECO:0007669"/>
    <property type="project" value="UniProtKB-KW"/>
</dbReference>
<reference evidence="2 3" key="1">
    <citation type="submission" date="2016-06" db="EMBL/GenBank/DDBJ databases">
        <authorList>
            <person name="Kjaerup R.B."/>
            <person name="Dalgaard T.S."/>
            <person name="Juul-Madsen H.R."/>
        </authorList>
    </citation>
    <scope>NUCLEOTIDE SEQUENCE [LARGE SCALE GENOMIC DNA]</scope>
    <source>
        <strain evidence="2 3">DSM 43904</strain>
    </source>
</reference>
<sequence length="297" mass="33242">MKISILSAVYNEQQHVEEMIASVRSQLHPDWELLFVDDGSTDRTVELITAAAAADPRIQVVGQGRKIGKARAFNLAYAASTGAVVVLLAGDDIMPVDSLRHRAEALGGTPAEERVVAFFKLRTFSENPRWDGMVLPRGDSASRSGGSITMTRGLADLVFPIDESLRSEDIWLGHAAEALASRVISLPHVVLHYRMHEGNSNQRAESFTQLNESTRRRHQAYQALLASARLNLPEASRQLLKQLWWAEELRYNGQTLRVLFGPDLPLIDRLAIASMSDPTLYRIRSRYFKLLSGRRNR</sequence>
<dbReference type="InterPro" id="IPR050834">
    <property type="entry name" value="Glycosyltransf_2"/>
</dbReference>
<accession>A0A1C5IXM3</accession>
<evidence type="ECO:0000259" key="1">
    <source>
        <dbReference type="Pfam" id="PF00535"/>
    </source>
</evidence>
<evidence type="ECO:0000313" key="3">
    <source>
        <dbReference type="Proteomes" id="UP000198217"/>
    </source>
</evidence>
<dbReference type="Proteomes" id="UP000198217">
    <property type="component" value="Chromosome I"/>
</dbReference>
<protein>
    <submittedName>
        <fullName evidence="2">Glycosyltransferase involved in cell wall bisynthesis</fullName>
    </submittedName>
</protein>
<keyword evidence="2" id="KW-0808">Transferase</keyword>
<dbReference type="Pfam" id="PF00535">
    <property type="entry name" value="Glycos_transf_2"/>
    <property type="match status" value="1"/>
</dbReference>
<dbReference type="AlphaFoldDB" id="A0A1C5IXM3"/>